<dbReference type="Pfam" id="PF08863">
    <property type="entry name" value="YolD"/>
    <property type="match status" value="1"/>
</dbReference>
<proteinExistence type="predicted"/>
<sequence>MVFVLYKVPIIYDVKYCIEIRTLVCYTLFTTIEEALDVNAIPKPSGKSKVSRPTRDEFDLQELAEKLGQSLEGSTQLVFTIWKSSETAQGTVTKMDTATQRVHIQTRYEGLLKIPFIDILKAESLE</sequence>
<evidence type="ECO:0000313" key="2">
    <source>
        <dbReference type="Proteomes" id="UP000186666"/>
    </source>
</evidence>
<reference evidence="1 2" key="1">
    <citation type="submission" date="2017-01" db="EMBL/GenBank/DDBJ databases">
        <authorList>
            <person name="Varghese N."/>
            <person name="Submissions S."/>
        </authorList>
    </citation>
    <scope>NUCLEOTIDE SEQUENCE [LARGE SCALE GENOMIC DNA]</scope>
    <source>
        <strain evidence="1 2">ATCC 23464</strain>
    </source>
</reference>
<dbReference type="EMBL" id="FTNK01000011">
    <property type="protein sequence ID" value="SIR35113.1"/>
    <property type="molecule type" value="Genomic_DNA"/>
</dbReference>
<dbReference type="InterPro" id="IPR014962">
    <property type="entry name" value="YolD"/>
</dbReference>
<gene>
    <name evidence="1" type="ORF">SAMN05421578_111143</name>
</gene>
<dbReference type="Proteomes" id="UP000186666">
    <property type="component" value="Unassembled WGS sequence"/>
</dbReference>
<keyword evidence="2" id="KW-1185">Reference proteome</keyword>
<evidence type="ECO:0000313" key="1">
    <source>
        <dbReference type="EMBL" id="SIR35113.1"/>
    </source>
</evidence>
<comment type="caution">
    <text evidence="1">The sequence shown here is derived from an EMBL/GenBank/DDBJ whole genome shotgun (WGS) entry which is preliminary data.</text>
</comment>
<protein>
    <submittedName>
        <fullName evidence="1">YolD-like protein</fullName>
    </submittedName>
</protein>
<organism evidence="1 2">
    <name type="scientific">Paenibacillus macquariensis</name>
    <dbReference type="NCBI Taxonomy" id="948756"/>
    <lineage>
        <taxon>Bacteria</taxon>
        <taxon>Bacillati</taxon>
        <taxon>Bacillota</taxon>
        <taxon>Bacilli</taxon>
        <taxon>Bacillales</taxon>
        <taxon>Paenibacillaceae</taxon>
        <taxon>Paenibacillus</taxon>
    </lineage>
</organism>
<accession>A0ABY1K703</accession>
<name>A0ABY1K703_9BACL</name>